<dbReference type="InterPro" id="IPR004993">
    <property type="entry name" value="GH3"/>
</dbReference>
<gene>
    <name evidence="5" type="ORF">URODEC1_LOCUS39503</name>
</gene>
<protein>
    <submittedName>
        <fullName evidence="5">Uncharacterized protein</fullName>
    </submittedName>
</protein>
<dbReference type="EMBL" id="OZ075127">
    <property type="protein sequence ID" value="CAL4952423.1"/>
    <property type="molecule type" value="Genomic_DNA"/>
</dbReference>
<name>A0ABC8Z1H2_9POAL</name>
<evidence type="ECO:0000256" key="1">
    <source>
        <dbReference type="ARBA" id="ARBA00008068"/>
    </source>
</evidence>
<reference evidence="5" key="1">
    <citation type="submission" date="2024-10" db="EMBL/GenBank/DDBJ databases">
        <authorList>
            <person name="Ryan C."/>
        </authorList>
    </citation>
    <scope>NUCLEOTIDE SEQUENCE [LARGE SCALE GENOMIC DNA]</scope>
</reference>
<organism evidence="5 6">
    <name type="scientific">Urochloa decumbens</name>
    <dbReference type="NCBI Taxonomy" id="240449"/>
    <lineage>
        <taxon>Eukaryota</taxon>
        <taxon>Viridiplantae</taxon>
        <taxon>Streptophyta</taxon>
        <taxon>Embryophyta</taxon>
        <taxon>Tracheophyta</taxon>
        <taxon>Spermatophyta</taxon>
        <taxon>Magnoliopsida</taxon>
        <taxon>Liliopsida</taxon>
        <taxon>Poales</taxon>
        <taxon>Poaceae</taxon>
        <taxon>PACMAD clade</taxon>
        <taxon>Panicoideae</taxon>
        <taxon>Panicodae</taxon>
        <taxon>Paniceae</taxon>
        <taxon>Melinidinae</taxon>
        <taxon>Urochloa</taxon>
    </lineage>
</organism>
<feature type="domain" description="GH3 C-terminal" evidence="4">
    <location>
        <begin position="456"/>
        <end position="570"/>
    </location>
</feature>
<dbReference type="Pfam" id="PF03321">
    <property type="entry name" value="GH3"/>
    <property type="match status" value="1"/>
</dbReference>
<accession>A0ABC8Z1H2</accession>
<keyword evidence="6" id="KW-1185">Reference proteome</keyword>
<dbReference type="InterPro" id="IPR055377">
    <property type="entry name" value="GH3_M"/>
</dbReference>
<feature type="domain" description="GH3 middle" evidence="3">
    <location>
        <begin position="358"/>
        <end position="440"/>
    </location>
</feature>
<dbReference type="AlphaFoldDB" id="A0ABC8Z1H2"/>
<dbReference type="GO" id="GO:0016874">
    <property type="term" value="F:ligase activity"/>
    <property type="evidence" value="ECO:0007669"/>
    <property type="project" value="UniProtKB-KW"/>
</dbReference>
<comment type="similarity">
    <text evidence="1">Belongs to the IAA-amido conjugating enzyme family.</text>
</comment>
<dbReference type="PANTHER" id="PTHR31901">
    <property type="entry name" value="GH3 DOMAIN-CONTAINING PROTEIN"/>
    <property type="match status" value="1"/>
</dbReference>
<dbReference type="PANTHER" id="PTHR31901:SF56">
    <property type="entry name" value="JASMONOYL--L-AMINO ACID SYNTHETASE GH3.3"/>
    <property type="match status" value="1"/>
</dbReference>
<evidence type="ECO:0000256" key="2">
    <source>
        <dbReference type="ARBA" id="ARBA00022598"/>
    </source>
</evidence>
<dbReference type="Proteomes" id="UP001497457">
    <property type="component" value="Chromosome 17b"/>
</dbReference>
<evidence type="ECO:0000313" key="6">
    <source>
        <dbReference type="Proteomes" id="UP001497457"/>
    </source>
</evidence>
<sequence length="614" mass="67786">MKMVEKKEDEFSMEKVIAEFEQLSRDAAAVQRETLRRILASNAAAEYLQRLGLAGRTDPDSFRACVPLATHADFEPYIARIADGDTSPVLTATPVTSISLSSGTTQGKRKYLLFNDEIFKSANQTYQTSFAFRNRAFPVKDGKSLQFIYASKQFTTKGGLTATTATTNLYSKEEFRRKMRSIQLDSCSPREVVFCPDFSESLYCHLLCGLLFSCEVRTVTATFAHSVVLALFETFEKVWEELCADIRRGAPSPARVTHPAVRRAMSALLAAPNPALADEVARKCGELISDDWHGVIPALWPNAKYVNTIVTGSMEHYVKKLQHYAGGLPLVATDYGASEGMIGANVEPETPPESTTFAVLPNIGYFEFIPVKTSDAAGRAVADDKCYAEAEPVGLTDVIVGENYEVVMTTFTGLYRYRLGDVVRVDGFYNCTPKLKFMGRRSLTMSINIDKNTEKDVQCVVDGVAKILAGEGLEVVDYTSYADLSSNPGHYIFFWELNGNKASDGKLQNCCNELDRGFVDAGYLGSRQTRAIGPLELRVLRRGTFEKVMHHYLSLGAPVNQFKLPRCMPRSNSGVLQILSSNALKVVFSTAYEIVPSLAAWDVAKSSWCSSRSS</sequence>
<proteinExistence type="inferred from homology"/>
<evidence type="ECO:0000259" key="3">
    <source>
        <dbReference type="Pfam" id="PF23571"/>
    </source>
</evidence>
<dbReference type="Pfam" id="PF23572">
    <property type="entry name" value="GH3_C"/>
    <property type="match status" value="1"/>
</dbReference>
<keyword evidence="2" id="KW-0436">Ligase</keyword>
<evidence type="ECO:0000259" key="4">
    <source>
        <dbReference type="Pfam" id="PF23572"/>
    </source>
</evidence>
<dbReference type="Pfam" id="PF23571">
    <property type="entry name" value="GH3_M"/>
    <property type="match status" value="1"/>
</dbReference>
<dbReference type="InterPro" id="IPR055378">
    <property type="entry name" value="GH3_C"/>
</dbReference>
<evidence type="ECO:0000313" key="5">
    <source>
        <dbReference type="EMBL" id="CAL4952423.1"/>
    </source>
</evidence>